<proteinExistence type="predicted"/>
<evidence type="ECO:0000313" key="3">
    <source>
        <dbReference type="Proteomes" id="UP001186944"/>
    </source>
</evidence>
<feature type="signal peptide" evidence="1">
    <location>
        <begin position="1"/>
        <end position="17"/>
    </location>
</feature>
<organism evidence="2 3">
    <name type="scientific">Pinctada imbricata</name>
    <name type="common">Atlantic pearl-oyster</name>
    <name type="synonym">Pinctada martensii</name>
    <dbReference type="NCBI Taxonomy" id="66713"/>
    <lineage>
        <taxon>Eukaryota</taxon>
        <taxon>Metazoa</taxon>
        <taxon>Spiralia</taxon>
        <taxon>Lophotrochozoa</taxon>
        <taxon>Mollusca</taxon>
        <taxon>Bivalvia</taxon>
        <taxon>Autobranchia</taxon>
        <taxon>Pteriomorphia</taxon>
        <taxon>Pterioida</taxon>
        <taxon>Pterioidea</taxon>
        <taxon>Pteriidae</taxon>
        <taxon>Pinctada</taxon>
    </lineage>
</organism>
<dbReference type="AlphaFoldDB" id="A0AA88YLZ5"/>
<feature type="chain" id="PRO_5041712486" evidence="1">
    <location>
        <begin position="18"/>
        <end position="128"/>
    </location>
</feature>
<dbReference type="Proteomes" id="UP001186944">
    <property type="component" value="Unassembled WGS sequence"/>
</dbReference>
<keyword evidence="3" id="KW-1185">Reference proteome</keyword>
<sequence>MLSLLVFGVVGVVYCGAATTMPPQTGGGAHSTQDHLLQVLQAMHKSNSFHHLPPSERILLVELLAAAEVDQVTHYIDRVGFARILTFIDHVTKIDSHEAHLLEEYLWKVCFISLIFSGTSKMDYVHRI</sequence>
<keyword evidence="1" id="KW-0732">Signal</keyword>
<evidence type="ECO:0000256" key="1">
    <source>
        <dbReference type="SAM" id="SignalP"/>
    </source>
</evidence>
<evidence type="ECO:0000313" key="2">
    <source>
        <dbReference type="EMBL" id="KAK3101379.1"/>
    </source>
</evidence>
<accession>A0AA88YLZ5</accession>
<reference evidence="2" key="1">
    <citation type="submission" date="2019-08" db="EMBL/GenBank/DDBJ databases">
        <title>The improved chromosome-level genome for the pearl oyster Pinctada fucata martensii using PacBio sequencing and Hi-C.</title>
        <authorList>
            <person name="Zheng Z."/>
        </authorList>
    </citation>
    <scope>NUCLEOTIDE SEQUENCE</scope>
    <source>
        <strain evidence="2">ZZ-2019</strain>
        <tissue evidence="2">Adductor muscle</tissue>
    </source>
</reference>
<dbReference type="EMBL" id="VSWD01000005">
    <property type="protein sequence ID" value="KAK3101379.1"/>
    <property type="molecule type" value="Genomic_DNA"/>
</dbReference>
<name>A0AA88YLZ5_PINIB</name>
<protein>
    <submittedName>
        <fullName evidence="2">Uncharacterized protein</fullName>
    </submittedName>
</protein>
<gene>
    <name evidence="2" type="ORF">FSP39_003111</name>
</gene>
<comment type="caution">
    <text evidence="2">The sequence shown here is derived from an EMBL/GenBank/DDBJ whole genome shotgun (WGS) entry which is preliminary data.</text>
</comment>